<dbReference type="AlphaFoldDB" id="A0A7Y7B5P6"/>
<comment type="caution">
    <text evidence="1">The sequence shown here is derived from an EMBL/GenBank/DDBJ whole genome shotgun (WGS) entry which is preliminary data.</text>
</comment>
<organism evidence="1 2">
    <name type="scientific">Streptomyces morookaense</name>
    <name type="common">Streptoverticillium morookaense</name>
    <dbReference type="NCBI Taxonomy" id="1970"/>
    <lineage>
        <taxon>Bacteria</taxon>
        <taxon>Bacillati</taxon>
        <taxon>Actinomycetota</taxon>
        <taxon>Actinomycetes</taxon>
        <taxon>Kitasatosporales</taxon>
        <taxon>Streptomycetaceae</taxon>
        <taxon>Streptomyces</taxon>
    </lineage>
</organism>
<dbReference type="PANTHER" id="PTHR34613">
    <property type="entry name" value="SLL0800 PROTEIN"/>
    <property type="match status" value="1"/>
</dbReference>
<evidence type="ECO:0008006" key="3">
    <source>
        <dbReference type="Google" id="ProtNLM"/>
    </source>
</evidence>
<dbReference type="PANTHER" id="PTHR34613:SF1">
    <property type="entry name" value="SLL6017 PROTEIN"/>
    <property type="match status" value="1"/>
</dbReference>
<evidence type="ECO:0000313" key="2">
    <source>
        <dbReference type="Proteomes" id="UP000587462"/>
    </source>
</evidence>
<gene>
    <name evidence="1" type="ORF">HG542_17615</name>
</gene>
<dbReference type="EMBL" id="JABBXF010000037">
    <property type="protein sequence ID" value="NVK79475.1"/>
    <property type="molecule type" value="Genomic_DNA"/>
</dbReference>
<protein>
    <recommendedName>
        <fullName evidence="3">DUF4351 domain-containing protein</fullName>
    </recommendedName>
</protein>
<reference evidence="1 2" key="1">
    <citation type="submission" date="2020-04" db="EMBL/GenBank/DDBJ databases">
        <title>Draft Genome Sequence of Streptomyces morookaense DSM 40503, an 8-azaguanine-producing strain.</title>
        <authorList>
            <person name="Qi J."/>
            <person name="Gao J.-M."/>
        </authorList>
    </citation>
    <scope>NUCLEOTIDE SEQUENCE [LARGE SCALE GENOMIC DNA]</scope>
    <source>
        <strain evidence="1 2">DSM 40503</strain>
    </source>
</reference>
<name>A0A7Y7B5P6_STRMO</name>
<keyword evidence="2" id="KW-1185">Reference proteome</keyword>
<accession>A0A7Y7B5P6</accession>
<sequence length="91" mass="10012">MGVGSFFPGRGTLVEEKYLEGKADGVAEGLAEGKAEERARLVLRVLERRGISVPDEVRERLADCSDLDVLDRWLDQAFVVSTAEEIFAEGD</sequence>
<dbReference type="Proteomes" id="UP000587462">
    <property type="component" value="Unassembled WGS sequence"/>
</dbReference>
<dbReference type="RefSeq" id="WP_171082521.1">
    <property type="nucleotide sequence ID" value="NZ_BNBU01000001.1"/>
</dbReference>
<evidence type="ECO:0000313" key="1">
    <source>
        <dbReference type="EMBL" id="NVK79475.1"/>
    </source>
</evidence>
<proteinExistence type="predicted"/>